<feature type="region of interest" description="Disordered" evidence="1">
    <location>
        <begin position="106"/>
        <end position="136"/>
    </location>
</feature>
<protein>
    <submittedName>
        <fullName evidence="2">Uncharacterized protein</fullName>
    </submittedName>
</protein>
<accession>A0AAW0UQ64</accession>
<dbReference type="EMBL" id="JARAKH010000009">
    <property type="protein sequence ID" value="KAK8401343.1"/>
    <property type="molecule type" value="Genomic_DNA"/>
</dbReference>
<evidence type="ECO:0000313" key="2">
    <source>
        <dbReference type="EMBL" id="KAK8401343.1"/>
    </source>
</evidence>
<feature type="compositionally biased region" description="Low complexity" evidence="1">
    <location>
        <begin position="55"/>
        <end position="66"/>
    </location>
</feature>
<comment type="caution">
    <text evidence="2">The sequence shown here is derived from an EMBL/GenBank/DDBJ whole genome shotgun (WGS) entry which is preliminary data.</text>
</comment>
<feature type="region of interest" description="Disordered" evidence="1">
    <location>
        <begin position="45"/>
        <end position="70"/>
    </location>
</feature>
<organism evidence="2 3">
    <name type="scientific">Scylla paramamosain</name>
    <name type="common">Mud crab</name>
    <dbReference type="NCBI Taxonomy" id="85552"/>
    <lineage>
        <taxon>Eukaryota</taxon>
        <taxon>Metazoa</taxon>
        <taxon>Ecdysozoa</taxon>
        <taxon>Arthropoda</taxon>
        <taxon>Crustacea</taxon>
        <taxon>Multicrustacea</taxon>
        <taxon>Malacostraca</taxon>
        <taxon>Eumalacostraca</taxon>
        <taxon>Eucarida</taxon>
        <taxon>Decapoda</taxon>
        <taxon>Pleocyemata</taxon>
        <taxon>Brachyura</taxon>
        <taxon>Eubrachyura</taxon>
        <taxon>Portunoidea</taxon>
        <taxon>Portunidae</taxon>
        <taxon>Portuninae</taxon>
        <taxon>Scylla</taxon>
    </lineage>
</organism>
<evidence type="ECO:0000313" key="3">
    <source>
        <dbReference type="Proteomes" id="UP001487740"/>
    </source>
</evidence>
<keyword evidence="3" id="KW-1185">Reference proteome</keyword>
<dbReference type="AlphaFoldDB" id="A0AAW0UQ64"/>
<dbReference type="Proteomes" id="UP001487740">
    <property type="component" value="Unassembled WGS sequence"/>
</dbReference>
<gene>
    <name evidence="2" type="ORF">O3P69_002835</name>
</gene>
<reference evidence="2 3" key="1">
    <citation type="submission" date="2023-03" db="EMBL/GenBank/DDBJ databases">
        <title>High-quality genome of Scylla paramamosain provides insights in environmental adaptation.</title>
        <authorList>
            <person name="Zhang L."/>
        </authorList>
    </citation>
    <scope>NUCLEOTIDE SEQUENCE [LARGE SCALE GENOMIC DNA]</scope>
    <source>
        <strain evidence="2">LZ_2023a</strain>
        <tissue evidence="2">Muscle</tissue>
    </source>
</reference>
<sequence length="136" mass="14920">MKAGPLRHSLGTRHEVSNLLSYLDKISYFPTCNLMPTSLPLLVSSRRHGPPSYSGGARRLPRPGRLSDLPVQQRLDERAGKRSTELGGVVGVASGRRAGVDFVAADPRRSLQQQTPPPAAPCPGTLRRGCERWRRE</sequence>
<evidence type="ECO:0000256" key="1">
    <source>
        <dbReference type="SAM" id="MobiDB-lite"/>
    </source>
</evidence>
<proteinExistence type="predicted"/>
<name>A0AAW0UQ64_SCYPA</name>